<dbReference type="PROSITE" id="PS01124">
    <property type="entry name" value="HTH_ARAC_FAMILY_2"/>
    <property type="match status" value="1"/>
</dbReference>
<dbReference type="InterPro" id="IPR014710">
    <property type="entry name" value="RmlC-like_jellyroll"/>
</dbReference>
<dbReference type="PANTHER" id="PTHR43280:SF28">
    <property type="entry name" value="HTH-TYPE TRANSCRIPTIONAL ACTIVATOR RHAS"/>
    <property type="match status" value="1"/>
</dbReference>
<evidence type="ECO:0000256" key="3">
    <source>
        <dbReference type="ARBA" id="ARBA00023163"/>
    </source>
</evidence>
<gene>
    <name evidence="5" type="ORF">DWY69_09085</name>
</gene>
<dbReference type="InterPro" id="IPR037923">
    <property type="entry name" value="HTH-like"/>
</dbReference>
<comment type="caution">
    <text evidence="5">The sequence shown here is derived from an EMBL/GenBank/DDBJ whole genome shotgun (WGS) entry which is preliminary data.</text>
</comment>
<accession>A0A3E3IZH1</accession>
<dbReference type="InterPro" id="IPR020449">
    <property type="entry name" value="Tscrpt_reg_AraC-type_HTH"/>
</dbReference>
<proteinExistence type="predicted"/>
<keyword evidence="1" id="KW-0805">Transcription regulation</keyword>
<dbReference type="SUPFAM" id="SSF46689">
    <property type="entry name" value="Homeodomain-like"/>
    <property type="match status" value="1"/>
</dbReference>
<dbReference type="InterPro" id="IPR009057">
    <property type="entry name" value="Homeodomain-like_sf"/>
</dbReference>
<dbReference type="Pfam" id="PF12833">
    <property type="entry name" value="HTH_18"/>
    <property type="match status" value="1"/>
</dbReference>
<evidence type="ECO:0000256" key="2">
    <source>
        <dbReference type="ARBA" id="ARBA00023125"/>
    </source>
</evidence>
<sequence length="349" mass="41286">MGKKKDTEIINEWILLEKTEKNRNHENRDGYMTNLSRNRYGEMEDVFGGTKRHRTIRAVQAFDKEEQVKVTMETVHATDRENGIRYFLTAFHNHDFFEMIYVYRGQCTTTIEGKAGTLYEGDICIYNLEAVHQLGVEDENSVVFNIIMKKEWFYNTLIPLMDNTNPISGFFIKALYHIASPAGHLVFSLTEGGESAFFLNKLIAEFCEKKEMYQNMIYTSLSGLFISLARQYESRIADRSIGEDKVDMIRIITYISMNYRDITLKTLAEYFNYTERTMMRLIRKYTYRTFTDIVTEFRMNRACLLLKENRLSVEEITAELGYGDRSYFDRVFGRYYHMTPARYRKEYSK</sequence>
<evidence type="ECO:0000313" key="6">
    <source>
        <dbReference type="Proteomes" id="UP000261166"/>
    </source>
</evidence>
<feature type="domain" description="HTH araC/xylS-type" evidence="4">
    <location>
        <begin position="249"/>
        <end position="346"/>
    </location>
</feature>
<dbReference type="Proteomes" id="UP000261166">
    <property type="component" value="Unassembled WGS sequence"/>
</dbReference>
<evidence type="ECO:0000256" key="1">
    <source>
        <dbReference type="ARBA" id="ARBA00023015"/>
    </source>
</evidence>
<protein>
    <submittedName>
        <fullName evidence="5">AraC family transcriptional regulator</fullName>
    </submittedName>
</protein>
<organism evidence="5 6">
    <name type="scientific">Eisenbergiella massiliensis</name>
    <dbReference type="NCBI Taxonomy" id="1720294"/>
    <lineage>
        <taxon>Bacteria</taxon>
        <taxon>Bacillati</taxon>
        <taxon>Bacillota</taxon>
        <taxon>Clostridia</taxon>
        <taxon>Lachnospirales</taxon>
        <taxon>Lachnospiraceae</taxon>
        <taxon>Eisenbergiella</taxon>
    </lineage>
</organism>
<keyword evidence="3" id="KW-0804">Transcription</keyword>
<dbReference type="SMART" id="SM00342">
    <property type="entry name" value="HTH_ARAC"/>
    <property type="match status" value="1"/>
</dbReference>
<dbReference type="InterPro" id="IPR018060">
    <property type="entry name" value="HTH_AraC"/>
</dbReference>
<name>A0A3E3IZH1_9FIRM</name>
<dbReference type="EMBL" id="QVLU01000006">
    <property type="protein sequence ID" value="RGE72488.1"/>
    <property type="molecule type" value="Genomic_DNA"/>
</dbReference>
<dbReference type="OrthoDB" id="2562023at2"/>
<keyword evidence="2" id="KW-0238">DNA-binding</keyword>
<dbReference type="Gene3D" id="2.60.120.10">
    <property type="entry name" value="Jelly Rolls"/>
    <property type="match status" value="1"/>
</dbReference>
<dbReference type="PRINTS" id="PR00032">
    <property type="entry name" value="HTHARAC"/>
</dbReference>
<dbReference type="GO" id="GO:0003700">
    <property type="term" value="F:DNA-binding transcription factor activity"/>
    <property type="evidence" value="ECO:0007669"/>
    <property type="project" value="InterPro"/>
</dbReference>
<dbReference type="Gene3D" id="1.10.10.60">
    <property type="entry name" value="Homeodomain-like"/>
    <property type="match status" value="2"/>
</dbReference>
<dbReference type="Pfam" id="PF02311">
    <property type="entry name" value="AraC_binding"/>
    <property type="match status" value="1"/>
</dbReference>
<reference evidence="5 6" key="1">
    <citation type="submission" date="2018-08" db="EMBL/GenBank/DDBJ databases">
        <title>A genome reference for cultivated species of the human gut microbiota.</title>
        <authorList>
            <person name="Zou Y."/>
            <person name="Xue W."/>
            <person name="Luo G."/>
        </authorList>
    </citation>
    <scope>NUCLEOTIDE SEQUENCE [LARGE SCALE GENOMIC DNA]</scope>
    <source>
        <strain evidence="5 6">AF26-4BH</strain>
    </source>
</reference>
<dbReference type="AlphaFoldDB" id="A0A3E3IZH1"/>
<dbReference type="GO" id="GO:0043565">
    <property type="term" value="F:sequence-specific DNA binding"/>
    <property type="evidence" value="ECO:0007669"/>
    <property type="project" value="InterPro"/>
</dbReference>
<dbReference type="PANTHER" id="PTHR43280">
    <property type="entry name" value="ARAC-FAMILY TRANSCRIPTIONAL REGULATOR"/>
    <property type="match status" value="1"/>
</dbReference>
<dbReference type="RefSeq" id="WP_021639489.1">
    <property type="nucleotide sequence ID" value="NZ_CANNOQ010000078.1"/>
</dbReference>
<evidence type="ECO:0000259" key="4">
    <source>
        <dbReference type="PROSITE" id="PS01124"/>
    </source>
</evidence>
<dbReference type="InterPro" id="IPR003313">
    <property type="entry name" value="AraC-bd"/>
</dbReference>
<dbReference type="SUPFAM" id="SSF51215">
    <property type="entry name" value="Regulatory protein AraC"/>
    <property type="match status" value="1"/>
</dbReference>
<evidence type="ECO:0000313" key="5">
    <source>
        <dbReference type="EMBL" id="RGE72488.1"/>
    </source>
</evidence>